<feature type="domain" description="Dienelactone hydrolase" evidence="1">
    <location>
        <begin position="75"/>
        <end position="295"/>
    </location>
</feature>
<dbReference type="Gene3D" id="3.40.50.1820">
    <property type="entry name" value="alpha/beta hydrolase"/>
    <property type="match status" value="1"/>
</dbReference>
<dbReference type="GO" id="GO:0016787">
    <property type="term" value="F:hydrolase activity"/>
    <property type="evidence" value="ECO:0007669"/>
    <property type="project" value="InterPro"/>
</dbReference>
<gene>
    <name evidence="2" type="ORF">ZT3D7_G7765</name>
</gene>
<proteinExistence type="predicted"/>
<dbReference type="InterPro" id="IPR029058">
    <property type="entry name" value="AB_hydrolase_fold"/>
</dbReference>
<evidence type="ECO:0000259" key="1">
    <source>
        <dbReference type="Pfam" id="PF01738"/>
    </source>
</evidence>
<sequence>MAWQEGNQKLRFEDMIRICPYMLIDTLFKNEDNETCPGGLQHHRFWTSRPTCKQSTLEWVLDADMQVFQSIAEVETYVSEPPAEKANGNVLLYFPDVYGIFINGKLIMDAFAAAGYLVLGPDYFRGDPVYKHSTNPTDPSANPDFDFGAWLAKHQAFSDPFVPKWVEEVKQKYGKSGAKFACTGYCYGAPYVMEQLSEKGICTAGAFAHPAFLKESHFENLTKPLFLSCSEIDQTFPKEFRRRAVDIMDEKKYVYHVQLFQGVSHGFALRGDMEDPVQKYAKDASIEGMAGWFDHWLSK</sequence>
<organism evidence="2 3">
    <name type="scientific">Zymoseptoria tritici (strain ST99CH_3D7)</name>
    <dbReference type="NCBI Taxonomy" id="1276538"/>
    <lineage>
        <taxon>Eukaryota</taxon>
        <taxon>Fungi</taxon>
        <taxon>Dikarya</taxon>
        <taxon>Ascomycota</taxon>
        <taxon>Pezizomycotina</taxon>
        <taxon>Dothideomycetes</taxon>
        <taxon>Dothideomycetidae</taxon>
        <taxon>Mycosphaerellales</taxon>
        <taxon>Mycosphaerellaceae</taxon>
        <taxon>Zymoseptoria</taxon>
    </lineage>
</organism>
<dbReference type="Proteomes" id="UP000215127">
    <property type="component" value="Chromosome 7"/>
</dbReference>
<evidence type="ECO:0000313" key="3">
    <source>
        <dbReference type="Proteomes" id="UP000215127"/>
    </source>
</evidence>
<dbReference type="SUPFAM" id="SSF53474">
    <property type="entry name" value="alpha/beta-Hydrolases"/>
    <property type="match status" value="1"/>
</dbReference>
<dbReference type="STRING" id="1276538.A0A1X7RYV0"/>
<protein>
    <recommendedName>
        <fullName evidence="1">Dienelactone hydrolase domain-containing protein</fullName>
    </recommendedName>
</protein>
<dbReference type="EMBL" id="LT853698">
    <property type="protein sequence ID" value="SMQ52612.1"/>
    <property type="molecule type" value="Genomic_DNA"/>
</dbReference>
<keyword evidence="3" id="KW-1185">Reference proteome</keyword>
<dbReference type="PANTHER" id="PTHR17630">
    <property type="entry name" value="DIENELACTONE HYDROLASE"/>
    <property type="match status" value="1"/>
</dbReference>
<dbReference type="PANTHER" id="PTHR17630:SF44">
    <property type="entry name" value="PROTEIN AIM2"/>
    <property type="match status" value="1"/>
</dbReference>
<reference evidence="2 3" key="1">
    <citation type="submission" date="2016-06" db="EMBL/GenBank/DDBJ databases">
        <authorList>
            <person name="Kjaerup R.B."/>
            <person name="Dalgaard T.S."/>
            <person name="Juul-Madsen H.R."/>
        </authorList>
    </citation>
    <scope>NUCLEOTIDE SEQUENCE [LARGE SCALE GENOMIC DNA]</scope>
</reference>
<evidence type="ECO:0000313" key="2">
    <source>
        <dbReference type="EMBL" id="SMQ52612.1"/>
    </source>
</evidence>
<name>A0A1X7RYV0_ZYMT9</name>
<dbReference type="InterPro" id="IPR002925">
    <property type="entry name" value="Dienelactn_hydro"/>
</dbReference>
<dbReference type="Pfam" id="PF01738">
    <property type="entry name" value="DLH"/>
    <property type="match status" value="1"/>
</dbReference>
<accession>A0A1X7RYV0</accession>
<dbReference type="AlphaFoldDB" id="A0A1X7RYV0"/>